<dbReference type="InterPro" id="IPR036890">
    <property type="entry name" value="HATPase_C_sf"/>
</dbReference>
<dbReference type="InterPro" id="IPR011006">
    <property type="entry name" value="CheY-like_superfamily"/>
</dbReference>
<keyword evidence="13" id="KW-0812">Transmembrane</keyword>
<dbReference type="SMART" id="SM00065">
    <property type="entry name" value="GAF"/>
    <property type="match status" value="1"/>
</dbReference>
<dbReference type="GO" id="GO:0005886">
    <property type="term" value="C:plasma membrane"/>
    <property type="evidence" value="ECO:0007669"/>
    <property type="project" value="TreeGrafter"/>
</dbReference>
<dbReference type="SMART" id="SM00387">
    <property type="entry name" value="HATPase_c"/>
    <property type="match status" value="1"/>
</dbReference>
<dbReference type="PROSITE" id="PS50109">
    <property type="entry name" value="HIS_KIN"/>
    <property type="match status" value="1"/>
</dbReference>
<organism evidence="16 17">
    <name type="scientific">Magnetovibrio blakemorei</name>
    <dbReference type="NCBI Taxonomy" id="28181"/>
    <lineage>
        <taxon>Bacteria</taxon>
        <taxon>Pseudomonadati</taxon>
        <taxon>Pseudomonadota</taxon>
        <taxon>Alphaproteobacteria</taxon>
        <taxon>Rhodospirillales</taxon>
        <taxon>Magnetovibrionaceae</taxon>
        <taxon>Magnetovibrio</taxon>
    </lineage>
</organism>
<feature type="domain" description="Response regulatory" evidence="15">
    <location>
        <begin position="634"/>
        <end position="751"/>
    </location>
</feature>
<dbReference type="PANTHER" id="PTHR43047:SF72">
    <property type="entry name" value="OSMOSENSING HISTIDINE PROTEIN KINASE SLN1"/>
    <property type="match status" value="1"/>
</dbReference>
<evidence type="ECO:0000256" key="7">
    <source>
        <dbReference type="ARBA" id="ARBA00022777"/>
    </source>
</evidence>
<keyword evidence="10 13" id="KW-0472">Membrane</keyword>
<dbReference type="GO" id="GO:0009927">
    <property type="term" value="F:histidine phosphotransfer kinase activity"/>
    <property type="evidence" value="ECO:0007669"/>
    <property type="project" value="TreeGrafter"/>
</dbReference>
<dbReference type="PANTHER" id="PTHR43047">
    <property type="entry name" value="TWO-COMPONENT HISTIDINE PROTEIN KINASE"/>
    <property type="match status" value="1"/>
</dbReference>
<dbReference type="GO" id="GO:0005524">
    <property type="term" value="F:ATP binding"/>
    <property type="evidence" value="ECO:0007669"/>
    <property type="project" value="UniProtKB-KW"/>
</dbReference>
<evidence type="ECO:0000256" key="12">
    <source>
        <dbReference type="SAM" id="Coils"/>
    </source>
</evidence>
<evidence type="ECO:0000259" key="15">
    <source>
        <dbReference type="PROSITE" id="PS50110"/>
    </source>
</evidence>
<dbReference type="EMBL" id="MCGG01000008">
    <property type="protein sequence ID" value="OEJ69330.1"/>
    <property type="molecule type" value="Genomic_DNA"/>
</dbReference>
<keyword evidence="13" id="KW-1133">Transmembrane helix</keyword>
<feature type="modified residue" description="4-aspartylphosphate" evidence="11">
    <location>
        <position position="684"/>
    </location>
</feature>
<comment type="caution">
    <text evidence="16">The sequence shown here is derived from an EMBL/GenBank/DDBJ whole genome shotgun (WGS) entry which is preliminary data.</text>
</comment>
<evidence type="ECO:0000256" key="13">
    <source>
        <dbReference type="SAM" id="Phobius"/>
    </source>
</evidence>
<keyword evidence="5" id="KW-0808">Transferase</keyword>
<dbReference type="Gene3D" id="3.30.565.10">
    <property type="entry name" value="Histidine kinase-like ATPase, C-terminal domain"/>
    <property type="match status" value="1"/>
</dbReference>
<dbReference type="InterPro" id="IPR001789">
    <property type="entry name" value="Sig_transdc_resp-reg_receiver"/>
</dbReference>
<dbReference type="SUPFAM" id="SSF52172">
    <property type="entry name" value="CheY-like"/>
    <property type="match status" value="1"/>
</dbReference>
<feature type="coiled-coil region" evidence="12">
    <location>
        <begin position="152"/>
        <end position="183"/>
    </location>
</feature>
<dbReference type="SMART" id="SM00448">
    <property type="entry name" value="REC"/>
    <property type="match status" value="1"/>
</dbReference>
<dbReference type="SUPFAM" id="SSF47384">
    <property type="entry name" value="Homodimeric domain of signal transducing histidine kinase"/>
    <property type="match status" value="1"/>
</dbReference>
<keyword evidence="7" id="KW-0418">Kinase</keyword>
<gene>
    <name evidence="16" type="ORF">BEN30_04440</name>
</gene>
<evidence type="ECO:0000256" key="1">
    <source>
        <dbReference type="ARBA" id="ARBA00000085"/>
    </source>
</evidence>
<feature type="transmembrane region" description="Helical" evidence="13">
    <location>
        <begin position="75"/>
        <end position="95"/>
    </location>
</feature>
<dbReference type="InterPro" id="IPR003594">
    <property type="entry name" value="HATPase_dom"/>
</dbReference>
<evidence type="ECO:0000256" key="8">
    <source>
        <dbReference type="ARBA" id="ARBA00022840"/>
    </source>
</evidence>
<dbReference type="Proteomes" id="UP000095347">
    <property type="component" value="Unassembled WGS sequence"/>
</dbReference>
<keyword evidence="4 11" id="KW-0597">Phosphoprotein</keyword>
<dbReference type="Pfam" id="PF00512">
    <property type="entry name" value="HisKA"/>
    <property type="match status" value="1"/>
</dbReference>
<evidence type="ECO:0000256" key="3">
    <source>
        <dbReference type="ARBA" id="ARBA00012438"/>
    </source>
</evidence>
<keyword evidence="8" id="KW-0067">ATP-binding</keyword>
<dbReference type="PROSITE" id="PS50110">
    <property type="entry name" value="RESPONSE_REGULATORY"/>
    <property type="match status" value="1"/>
</dbReference>
<protein>
    <recommendedName>
        <fullName evidence="3">histidine kinase</fullName>
        <ecNumber evidence="3">2.7.13.3</ecNumber>
    </recommendedName>
</protein>
<keyword evidence="6" id="KW-0547">Nucleotide-binding</keyword>
<feature type="transmembrane region" description="Helical" evidence="13">
    <location>
        <begin position="48"/>
        <end position="69"/>
    </location>
</feature>
<keyword evidence="12" id="KW-0175">Coiled coil</keyword>
<feature type="transmembrane region" description="Helical" evidence="13">
    <location>
        <begin position="12"/>
        <end position="28"/>
    </location>
</feature>
<evidence type="ECO:0000256" key="5">
    <source>
        <dbReference type="ARBA" id="ARBA00022679"/>
    </source>
</evidence>
<reference evidence="17" key="1">
    <citation type="submission" date="2016-07" db="EMBL/GenBank/DDBJ databases">
        <authorList>
            <person name="Florea S."/>
            <person name="Webb J.S."/>
            <person name="Jaromczyk J."/>
            <person name="Schardl C.L."/>
        </authorList>
    </citation>
    <scope>NUCLEOTIDE SEQUENCE [LARGE SCALE GENOMIC DNA]</scope>
    <source>
        <strain evidence="17">MV-1</strain>
    </source>
</reference>
<keyword evidence="17" id="KW-1185">Reference proteome</keyword>
<dbReference type="InterPro" id="IPR003018">
    <property type="entry name" value="GAF"/>
</dbReference>
<dbReference type="InterPro" id="IPR029016">
    <property type="entry name" value="GAF-like_dom_sf"/>
</dbReference>
<dbReference type="FunFam" id="1.10.287.130:FF:000038">
    <property type="entry name" value="Sensory transduction histidine kinase"/>
    <property type="match status" value="1"/>
</dbReference>
<dbReference type="AlphaFoldDB" id="A0A1E5QBC4"/>
<comment type="subcellular location">
    <subcellularLocation>
        <location evidence="2">Membrane</location>
    </subcellularLocation>
</comment>
<evidence type="ECO:0000313" key="16">
    <source>
        <dbReference type="EMBL" id="OEJ69330.1"/>
    </source>
</evidence>
<keyword evidence="9" id="KW-0902">Two-component regulatory system</keyword>
<dbReference type="STRING" id="28181.BEN30_04440"/>
<dbReference type="Pfam" id="PF02518">
    <property type="entry name" value="HATPase_c"/>
    <property type="match status" value="1"/>
</dbReference>
<sequence>MLSHVVEATQLVVWGGALALVFAVRIWANTKFTAAAPRAANIRPWWLLMMMTAFLTGLAWGGAAWVFLAEIPLDHQLFLAMIFVIITTGAMSYLYPVPSVFLAFIVPVMGLFLTRSVQIGGDLHGAVATAAALLWVLSVYFVKRHRDELMQSLELREQYAAVLEQLAQENKEVRSEYSETHKMEVVLRQKTAVLNAVSKVQGLFIANRQPRDIFDQMLQIIIELTDSSFGFIGELVVPEDDAPYLKIFAITDQAKRALLKAGQGDLNLQCHDPKTVLGYIVNSGEPILSNDANFDLRCEGLPKERPNIKAFMGVPLYIGDQIGGIFCLANRSKGYDIELLTALEPVITAAAQMIDAVQSRRARAETQEQLEQAKEQAESANRAKTEFLSSMSHELRTPMNAVLGFAQLMQYNPKVPLHPVQADHVEQIIKAGNHLLELINEVLDLSRIEAGRVNLSVETLDIHEVGEDCIAYISPLAARRGLELSADIPAPGQVTVVADRMRFRQVLLNLLSNAVKYNVHGGSVELLITHEEKGMVRCCVIDDGPGIDIAKQEEMFEPFSRLGAECTDIEGTGIGLTISRKLTQLMGGKLGFESELGKGSKFWVDLPSVETVLDVPVIDLTGNSLPQLPSGQHKVLYVEDNPDNLRLMEHVIPMLNDAHLISAHTGELGVEMAEVHHPDVILMDVHLPGIDGFEALKRIRANGNIATIPVIAISADAMSADIERGLAAGFDAYLTKPIDLKQVVESISAVLGPS</sequence>
<feature type="coiled-coil region" evidence="12">
    <location>
        <begin position="356"/>
        <end position="390"/>
    </location>
</feature>
<dbReference type="Pfam" id="PF13185">
    <property type="entry name" value="GAF_2"/>
    <property type="match status" value="1"/>
</dbReference>
<dbReference type="Gene3D" id="1.10.287.130">
    <property type="match status" value="1"/>
</dbReference>
<dbReference type="EC" id="2.7.13.3" evidence="3"/>
<dbReference type="Gene3D" id="3.40.50.2300">
    <property type="match status" value="1"/>
</dbReference>
<dbReference type="Gene3D" id="3.30.450.40">
    <property type="match status" value="1"/>
</dbReference>
<evidence type="ECO:0000256" key="6">
    <source>
        <dbReference type="ARBA" id="ARBA00022741"/>
    </source>
</evidence>
<dbReference type="SMART" id="SM00388">
    <property type="entry name" value="HisKA"/>
    <property type="match status" value="1"/>
</dbReference>
<dbReference type="InterPro" id="IPR005467">
    <property type="entry name" value="His_kinase_dom"/>
</dbReference>
<dbReference type="Pfam" id="PF00072">
    <property type="entry name" value="Response_reg"/>
    <property type="match status" value="1"/>
</dbReference>
<evidence type="ECO:0000313" key="17">
    <source>
        <dbReference type="Proteomes" id="UP000095347"/>
    </source>
</evidence>
<evidence type="ECO:0000256" key="2">
    <source>
        <dbReference type="ARBA" id="ARBA00004370"/>
    </source>
</evidence>
<evidence type="ECO:0000256" key="10">
    <source>
        <dbReference type="ARBA" id="ARBA00023136"/>
    </source>
</evidence>
<dbReference type="CDD" id="cd16922">
    <property type="entry name" value="HATPase_EvgS-ArcB-TorS-like"/>
    <property type="match status" value="1"/>
</dbReference>
<evidence type="ECO:0000256" key="4">
    <source>
        <dbReference type="ARBA" id="ARBA00022553"/>
    </source>
</evidence>
<evidence type="ECO:0000256" key="11">
    <source>
        <dbReference type="PROSITE-ProRule" id="PRU00169"/>
    </source>
</evidence>
<dbReference type="CDD" id="cd00082">
    <property type="entry name" value="HisKA"/>
    <property type="match status" value="1"/>
</dbReference>
<dbReference type="PRINTS" id="PR00344">
    <property type="entry name" value="BCTRLSENSOR"/>
</dbReference>
<feature type="domain" description="Histidine kinase" evidence="14">
    <location>
        <begin position="390"/>
        <end position="610"/>
    </location>
</feature>
<dbReference type="GO" id="GO:0000155">
    <property type="term" value="F:phosphorelay sensor kinase activity"/>
    <property type="evidence" value="ECO:0007669"/>
    <property type="project" value="InterPro"/>
</dbReference>
<accession>A0A1E5QBC4</accession>
<dbReference type="SUPFAM" id="SSF55781">
    <property type="entry name" value="GAF domain-like"/>
    <property type="match status" value="1"/>
</dbReference>
<dbReference type="InterPro" id="IPR003661">
    <property type="entry name" value="HisK_dim/P_dom"/>
</dbReference>
<dbReference type="InterPro" id="IPR036097">
    <property type="entry name" value="HisK_dim/P_sf"/>
</dbReference>
<name>A0A1E5QBC4_9PROT</name>
<dbReference type="SUPFAM" id="SSF55874">
    <property type="entry name" value="ATPase domain of HSP90 chaperone/DNA topoisomerase II/histidine kinase"/>
    <property type="match status" value="1"/>
</dbReference>
<evidence type="ECO:0000259" key="14">
    <source>
        <dbReference type="PROSITE" id="PS50109"/>
    </source>
</evidence>
<evidence type="ECO:0000256" key="9">
    <source>
        <dbReference type="ARBA" id="ARBA00023012"/>
    </source>
</evidence>
<dbReference type="InterPro" id="IPR004358">
    <property type="entry name" value="Sig_transdc_His_kin-like_C"/>
</dbReference>
<proteinExistence type="predicted"/>
<feature type="transmembrane region" description="Helical" evidence="13">
    <location>
        <begin position="123"/>
        <end position="142"/>
    </location>
</feature>
<comment type="catalytic activity">
    <reaction evidence="1">
        <text>ATP + protein L-histidine = ADP + protein N-phospho-L-histidine.</text>
        <dbReference type="EC" id="2.7.13.3"/>
    </reaction>
</comment>